<feature type="non-terminal residue" evidence="2">
    <location>
        <position position="180"/>
    </location>
</feature>
<feature type="compositionally biased region" description="Basic and acidic residues" evidence="1">
    <location>
        <begin position="138"/>
        <end position="155"/>
    </location>
</feature>
<feature type="non-terminal residue" evidence="2">
    <location>
        <position position="1"/>
    </location>
</feature>
<feature type="compositionally biased region" description="Low complexity" evidence="1">
    <location>
        <begin position="158"/>
        <end position="169"/>
    </location>
</feature>
<protein>
    <submittedName>
        <fullName evidence="2">Uncharacterized protein</fullName>
    </submittedName>
</protein>
<feature type="region of interest" description="Disordered" evidence="1">
    <location>
        <begin position="86"/>
        <end position="180"/>
    </location>
</feature>
<evidence type="ECO:0000313" key="2">
    <source>
        <dbReference type="EMBL" id="CAB4046052.1"/>
    </source>
</evidence>
<sequence>AGTKREFRFRQRTGRAARAARVANGFDHGRSEVDAVGGDASTNGLTRPCVKSRNERPEQKKDNFARRVILDFRDPRIWATRKAVDLDDDDEKCVRQEARTNPEDKVSLGNNEGSKSTSDNDDDIASVIGSFLLSPNLDEEKRSRQEACMKQEDKVGLGSNEGENSSSGSDNDDDVASAIG</sequence>
<reference evidence="2" key="1">
    <citation type="submission" date="2020-04" db="EMBL/GenBank/DDBJ databases">
        <authorList>
            <person name="Alioto T."/>
            <person name="Alioto T."/>
            <person name="Gomez Garrido J."/>
        </authorList>
    </citation>
    <scope>NUCLEOTIDE SEQUENCE</scope>
    <source>
        <strain evidence="2">A484AB</strain>
    </source>
</reference>
<comment type="caution">
    <text evidence="2">The sequence shown here is derived from an EMBL/GenBank/DDBJ whole genome shotgun (WGS) entry which is preliminary data.</text>
</comment>
<proteinExistence type="predicted"/>
<feature type="compositionally biased region" description="Basic and acidic residues" evidence="1">
    <location>
        <begin position="92"/>
        <end position="106"/>
    </location>
</feature>
<feature type="compositionally biased region" description="Acidic residues" evidence="1">
    <location>
        <begin position="170"/>
        <end position="180"/>
    </location>
</feature>
<keyword evidence="3" id="KW-1185">Reference proteome</keyword>
<gene>
    <name evidence="2" type="ORF">PACLA_8A005912</name>
</gene>
<feature type="compositionally biased region" description="Basic and acidic residues" evidence="1">
    <location>
        <begin position="52"/>
        <end position="61"/>
    </location>
</feature>
<organism evidence="2 3">
    <name type="scientific">Paramuricea clavata</name>
    <name type="common">Red gorgonian</name>
    <name type="synonym">Violescent sea-whip</name>
    <dbReference type="NCBI Taxonomy" id="317549"/>
    <lineage>
        <taxon>Eukaryota</taxon>
        <taxon>Metazoa</taxon>
        <taxon>Cnidaria</taxon>
        <taxon>Anthozoa</taxon>
        <taxon>Octocorallia</taxon>
        <taxon>Malacalcyonacea</taxon>
        <taxon>Plexauridae</taxon>
        <taxon>Paramuricea</taxon>
    </lineage>
</organism>
<dbReference type="EMBL" id="CACRXK020045201">
    <property type="protein sequence ID" value="CAB4046052.1"/>
    <property type="molecule type" value="Genomic_DNA"/>
</dbReference>
<evidence type="ECO:0000256" key="1">
    <source>
        <dbReference type="SAM" id="MobiDB-lite"/>
    </source>
</evidence>
<dbReference type="Proteomes" id="UP001152795">
    <property type="component" value="Unassembled WGS sequence"/>
</dbReference>
<name>A0A6S7LVA8_PARCT</name>
<evidence type="ECO:0000313" key="3">
    <source>
        <dbReference type="Proteomes" id="UP001152795"/>
    </source>
</evidence>
<feature type="region of interest" description="Disordered" evidence="1">
    <location>
        <begin position="29"/>
        <end position="61"/>
    </location>
</feature>
<feature type="compositionally biased region" description="Polar residues" evidence="1">
    <location>
        <begin position="108"/>
        <end position="117"/>
    </location>
</feature>
<accession>A0A6S7LVA8</accession>
<dbReference type="AlphaFoldDB" id="A0A6S7LVA8"/>